<sequence>MPSDSERITLRQSFDRAAELYQKARPDYPNELFDSLINIANLEVRDRLLEGGCATGKATLTLGKRGFPLLAWNLVQRLRQLPAGILLE</sequence>
<keyword evidence="2" id="KW-1185">Reference proteome</keyword>
<dbReference type="InterPro" id="IPR029063">
    <property type="entry name" value="SAM-dependent_MTases_sf"/>
</dbReference>
<evidence type="ECO:0000313" key="1">
    <source>
        <dbReference type="EMBL" id="WAH44768.1"/>
    </source>
</evidence>
<dbReference type="Proteomes" id="UP001164761">
    <property type="component" value="Chromosome"/>
</dbReference>
<dbReference type="EMBL" id="CP104067">
    <property type="protein sequence ID" value="WAH44768.1"/>
    <property type="molecule type" value="Genomic_DNA"/>
</dbReference>
<protein>
    <recommendedName>
        <fullName evidence="3">SAM-dependent methyltransferase</fullName>
    </recommendedName>
</protein>
<organism evidence="1 2">
    <name type="scientific">Alicyclobacillus fastidiosus</name>
    <dbReference type="NCBI Taxonomy" id="392011"/>
    <lineage>
        <taxon>Bacteria</taxon>
        <taxon>Bacillati</taxon>
        <taxon>Bacillota</taxon>
        <taxon>Bacilli</taxon>
        <taxon>Bacillales</taxon>
        <taxon>Alicyclobacillaceae</taxon>
        <taxon>Alicyclobacillus</taxon>
    </lineage>
</organism>
<accession>A0ABY6ZP49</accession>
<dbReference type="RefSeq" id="WP_268008642.1">
    <property type="nucleotide sequence ID" value="NZ_BSUT01000001.1"/>
</dbReference>
<proteinExistence type="predicted"/>
<evidence type="ECO:0000313" key="2">
    <source>
        <dbReference type="Proteomes" id="UP001164761"/>
    </source>
</evidence>
<dbReference type="Gene3D" id="3.40.50.150">
    <property type="entry name" value="Vaccinia Virus protein VP39"/>
    <property type="match status" value="1"/>
</dbReference>
<gene>
    <name evidence="1" type="ORF">NZD89_24575</name>
</gene>
<evidence type="ECO:0008006" key="3">
    <source>
        <dbReference type="Google" id="ProtNLM"/>
    </source>
</evidence>
<dbReference type="SUPFAM" id="SSF53335">
    <property type="entry name" value="S-adenosyl-L-methionine-dependent methyltransferases"/>
    <property type="match status" value="1"/>
</dbReference>
<name>A0ABY6ZP49_9BACL</name>
<reference evidence="1" key="1">
    <citation type="submission" date="2022-08" db="EMBL/GenBank/DDBJ databases">
        <title>Alicyclobacillus fastidiosus DSM 17978, complete genome.</title>
        <authorList>
            <person name="Wang Q."/>
            <person name="Cai R."/>
            <person name="Wang Z."/>
        </authorList>
    </citation>
    <scope>NUCLEOTIDE SEQUENCE</scope>
    <source>
        <strain evidence="1">DSM 17978</strain>
    </source>
</reference>